<organism evidence="2 3">
    <name type="scientific">Chitinophaga fulva</name>
    <dbReference type="NCBI Taxonomy" id="2728842"/>
    <lineage>
        <taxon>Bacteria</taxon>
        <taxon>Pseudomonadati</taxon>
        <taxon>Bacteroidota</taxon>
        <taxon>Chitinophagia</taxon>
        <taxon>Chitinophagales</taxon>
        <taxon>Chitinophagaceae</taxon>
        <taxon>Chitinophaga</taxon>
    </lineage>
</organism>
<dbReference type="Pfam" id="PF14243">
    <property type="entry name" value="R2K_3"/>
    <property type="match status" value="1"/>
</dbReference>
<feature type="domain" description="ATP-grasp" evidence="1">
    <location>
        <begin position="108"/>
        <end position="257"/>
    </location>
</feature>
<dbReference type="InterPro" id="IPR025643">
    <property type="entry name" value="R2K_3"/>
</dbReference>
<protein>
    <submittedName>
        <fullName evidence="2">ATP-grasp domain-containing protein</fullName>
    </submittedName>
</protein>
<comment type="caution">
    <text evidence="2">The sequence shown here is derived from an EMBL/GenBank/DDBJ whole genome shotgun (WGS) entry which is preliminary data.</text>
</comment>
<sequence length="266" mass="30883">MPRRYQDIQWIIQQNLTNTADLEQLKTACNNIGVRHQEVMVIPFTEALPEFDRSYRSIFYGSVTFSQMALAEPSVSSGLFMDNTIFSIENYFERWGRHMLNYGAMLTTFEALVQMDLPADKLYFIRPDNDHKSFAGEVKSFGDIGIWYEQLKATDISLDSRIVVSEPYNIRYEWRLWIVHKKVVAASKYREYFQLTKERGCPEEVIHYAEARCREYTPHDVFVMDVCRCGDEYFIVECGCMNSAGFYAADIAAIVAAVTDYFADKK</sequence>
<evidence type="ECO:0000259" key="1">
    <source>
        <dbReference type="Pfam" id="PF14243"/>
    </source>
</evidence>
<reference evidence="2 3" key="1">
    <citation type="submission" date="2020-04" db="EMBL/GenBank/DDBJ databases">
        <title>Chitinophaga sp. G-6-1-13 sp. nov., isolated from soil.</title>
        <authorList>
            <person name="Dahal R.H."/>
            <person name="Chaudhary D.K."/>
        </authorList>
    </citation>
    <scope>NUCLEOTIDE SEQUENCE [LARGE SCALE GENOMIC DNA]</scope>
    <source>
        <strain evidence="2 3">G-6-1-13</strain>
    </source>
</reference>
<evidence type="ECO:0000313" key="3">
    <source>
        <dbReference type="Proteomes" id="UP000583266"/>
    </source>
</evidence>
<proteinExistence type="predicted"/>
<dbReference type="RefSeq" id="WP_169228570.1">
    <property type="nucleotide sequence ID" value="NZ_JABBGC010000004.1"/>
</dbReference>
<dbReference type="EMBL" id="JABBGC010000004">
    <property type="protein sequence ID" value="NML41522.1"/>
    <property type="molecule type" value="Genomic_DNA"/>
</dbReference>
<dbReference type="Proteomes" id="UP000583266">
    <property type="component" value="Unassembled WGS sequence"/>
</dbReference>
<keyword evidence="3" id="KW-1185">Reference proteome</keyword>
<gene>
    <name evidence="2" type="ORF">HHL17_30340</name>
</gene>
<evidence type="ECO:0000313" key="2">
    <source>
        <dbReference type="EMBL" id="NML41522.1"/>
    </source>
</evidence>
<accession>A0A848GWD3</accession>
<dbReference type="AlphaFoldDB" id="A0A848GWD3"/>
<name>A0A848GWD3_9BACT</name>